<dbReference type="PANTHER" id="PTHR35894">
    <property type="entry name" value="GENERAL SECRETION PATHWAY PROTEIN A-RELATED"/>
    <property type="match status" value="1"/>
</dbReference>
<evidence type="ECO:0000313" key="3">
    <source>
        <dbReference type="Proteomes" id="UP000242502"/>
    </source>
</evidence>
<feature type="domain" description="HTH cro/C1-type" evidence="1">
    <location>
        <begin position="28"/>
        <end position="70"/>
    </location>
</feature>
<reference evidence="2 3" key="1">
    <citation type="journal article" date="2016" name="Appl. Environ. Microbiol.">
        <title>Lack of Overt Genome Reduction in the Bryostatin-Producing Bryozoan Symbiont "Candidatus Endobugula sertula".</title>
        <authorList>
            <person name="Miller I.J."/>
            <person name="Vanee N."/>
            <person name="Fong S.S."/>
            <person name="Lim-Fong G.E."/>
            <person name="Kwan J.C."/>
        </authorList>
    </citation>
    <scope>NUCLEOTIDE SEQUENCE [LARGE SCALE GENOMIC DNA]</scope>
    <source>
        <strain evidence="2">AB1-4</strain>
    </source>
</reference>
<protein>
    <recommendedName>
        <fullName evidence="1">HTH cro/C1-type domain-containing protein</fullName>
    </recommendedName>
</protein>
<dbReference type="STRING" id="62101.AB835_04785"/>
<dbReference type="Pfam" id="PF13401">
    <property type="entry name" value="AAA_22"/>
    <property type="match status" value="1"/>
</dbReference>
<dbReference type="Gene3D" id="3.40.50.300">
    <property type="entry name" value="P-loop containing nucleotide triphosphate hydrolases"/>
    <property type="match status" value="1"/>
</dbReference>
<accession>A0A1D2QRI3</accession>
<name>A0A1D2QRI3_9GAMM</name>
<evidence type="ECO:0000259" key="1">
    <source>
        <dbReference type="PROSITE" id="PS50943"/>
    </source>
</evidence>
<evidence type="ECO:0000313" key="2">
    <source>
        <dbReference type="EMBL" id="ODS24199.1"/>
    </source>
</evidence>
<proteinExistence type="predicted"/>
<dbReference type="Proteomes" id="UP000242502">
    <property type="component" value="Unassembled WGS sequence"/>
</dbReference>
<dbReference type="GO" id="GO:0003677">
    <property type="term" value="F:DNA binding"/>
    <property type="evidence" value="ECO:0007669"/>
    <property type="project" value="InterPro"/>
</dbReference>
<dbReference type="CDD" id="cd00093">
    <property type="entry name" value="HTH_XRE"/>
    <property type="match status" value="1"/>
</dbReference>
<dbReference type="PROSITE" id="PS50943">
    <property type="entry name" value="HTH_CROC1"/>
    <property type="match status" value="1"/>
</dbReference>
<dbReference type="Gene3D" id="1.10.260.40">
    <property type="entry name" value="lambda repressor-like DNA-binding domains"/>
    <property type="match status" value="1"/>
</dbReference>
<dbReference type="InterPro" id="IPR049945">
    <property type="entry name" value="AAA_22"/>
</dbReference>
<dbReference type="AlphaFoldDB" id="A0A1D2QRI3"/>
<dbReference type="SUPFAM" id="SSF52540">
    <property type="entry name" value="P-loop containing nucleoside triphosphate hydrolases"/>
    <property type="match status" value="1"/>
</dbReference>
<dbReference type="InterPro" id="IPR027417">
    <property type="entry name" value="P-loop_NTPase"/>
</dbReference>
<dbReference type="PANTHER" id="PTHR35894:SF5">
    <property type="entry name" value="MU-LIKE PROPHAGE FLUMU DNA TRANSPOSITION PROTEIN B"/>
    <property type="match status" value="1"/>
</dbReference>
<dbReference type="InterPro" id="IPR052026">
    <property type="entry name" value="ExeA_AAA_ATPase_DNA-bind"/>
</dbReference>
<dbReference type="InterPro" id="IPR001387">
    <property type="entry name" value="Cro/C1-type_HTH"/>
</dbReference>
<dbReference type="SUPFAM" id="SSF47413">
    <property type="entry name" value="lambda repressor-like DNA-binding domains"/>
    <property type="match status" value="1"/>
</dbReference>
<comment type="caution">
    <text evidence="2">The sequence shown here is derived from an EMBL/GenBank/DDBJ whole genome shotgun (WGS) entry which is preliminary data.</text>
</comment>
<organism evidence="2 3">
    <name type="scientific">Candidatus Endobugula sertula</name>
    <name type="common">Bugula neritina bacterial symbiont</name>
    <dbReference type="NCBI Taxonomy" id="62101"/>
    <lineage>
        <taxon>Bacteria</taxon>
        <taxon>Pseudomonadati</taxon>
        <taxon>Pseudomonadota</taxon>
        <taxon>Gammaproteobacteria</taxon>
        <taxon>Cellvibrionales</taxon>
        <taxon>Cellvibrionaceae</taxon>
        <taxon>Candidatus Endobugula</taxon>
    </lineage>
</organism>
<sequence length="308" mass="34769">MAKHLLKTKVFKNSLHIHQEQETIMTDLKKFIAQYDLSQASIARSISVSGSAISQYMRGKYTGDVEALEKKINTYIENYHEQAGSHENFEVMPTVDLAMIDSTCSEIVINQEMGVIFGKAGTGKTVAIKEWVSKHPEAVLVETMPMMSVKELLLSILEGLGKRDAQGSIFTLIKEIVKIFKKSERVLLIDEAENLTTKSLEAIRRIHDFSGVPVALIGTYALIQNMKGRNGELLQLYSRVNNKWEMRGLGDDDRQNLFGEFGSHIKRYTDDIRRSFNIFKKAQRLSQLASEELNAQHISMAAQTVILD</sequence>
<gene>
    <name evidence="2" type="ORF">AB835_04785</name>
</gene>
<dbReference type="InterPro" id="IPR010982">
    <property type="entry name" value="Lambda_DNA-bd_dom_sf"/>
</dbReference>
<dbReference type="EMBL" id="MDLC01000012">
    <property type="protein sequence ID" value="ODS24199.1"/>
    <property type="molecule type" value="Genomic_DNA"/>
</dbReference>
<dbReference type="GO" id="GO:0016887">
    <property type="term" value="F:ATP hydrolysis activity"/>
    <property type="evidence" value="ECO:0007669"/>
    <property type="project" value="InterPro"/>
</dbReference>